<dbReference type="EMBL" id="AP018045">
    <property type="protein sequence ID" value="BAX52738.1"/>
    <property type="molecule type" value="Genomic_DNA"/>
</dbReference>
<sequence length="193" mass="22448">MNQDEYFSVHYDLKINVYPLEDGVTLPDPQTFVKEIPPLFRVASECSEQEEQAERLLKGISQDENAAIVQYLFAQNSKINLLLSYVLSQQDDAQHRFYTTSFGASKLNYIATQPLAVNQYVQTTLFLDYPPAAIYSYAQVSRCELLANNQFEVELRYVRLQEEYKDLLIRAALHQQQKLLRQRAQQRSNTIKE</sequence>
<reference evidence="2 4" key="3">
    <citation type="submission" date="2020-09" db="EMBL/GenBank/DDBJ databases">
        <title>Complete, closed and curated genome sequences of Photobacterium damselae subsp. piscicida isolates from Australia indicate localised evolution and additional plasmid-borne pathogenicity mechanisms.</title>
        <authorList>
            <person name="Baseggio L."/>
            <person name="Silayeva O."/>
            <person name="Buller N."/>
            <person name="Landos M."/>
            <person name="Engelstaedter J."/>
            <person name="Barnes A.C."/>
        </authorList>
    </citation>
    <scope>NUCLEOTIDE SEQUENCE [LARGE SCALE GENOMIC DNA]</scope>
    <source>
        <strain evidence="2 4">AS-16-0540-1</strain>
    </source>
</reference>
<dbReference type="RefSeq" id="WP_086957962.1">
    <property type="nucleotide sequence ID" value="NZ_AP018045.1"/>
</dbReference>
<proteinExistence type="predicted"/>
<evidence type="ECO:0000313" key="2">
    <source>
        <dbReference type="EMBL" id="QOD55482.1"/>
    </source>
</evidence>
<accession>A0A1V1VBE0</accession>
<evidence type="ECO:0000313" key="1">
    <source>
        <dbReference type="EMBL" id="BAX52738.1"/>
    </source>
</evidence>
<evidence type="ECO:0000313" key="4">
    <source>
        <dbReference type="Proteomes" id="UP000516656"/>
    </source>
</evidence>
<name>A0A1V1VBE0_PHODP</name>
<reference evidence="3" key="2">
    <citation type="submission" date="2017-05" db="EMBL/GenBank/DDBJ databases">
        <title>Whole genome sequence of fish pathogenic bacteria, Photobacterium damselae subsp. piscicida, strain 91-197, isolated from hybrid striped bass (Morone sp.) in USA.</title>
        <authorList>
            <person name="Teru Y."/>
            <person name="Hikima J."/>
            <person name="Kono T."/>
            <person name="Sakai M."/>
            <person name="Takano T."/>
            <person name="Hawke J.P."/>
            <person name="Takeyama H."/>
            <person name="Aoki T."/>
        </authorList>
    </citation>
    <scope>NUCLEOTIDE SEQUENCE [LARGE SCALE GENOMIC DNA]</scope>
    <source>
        <strain evidence="3">91-197</strain>
    </source>
</reference>
<dbReference type="AlphaFoldDB" id="A0A1V1VBE0"/>
<reference evidence="1" key="1">
    <citation type="journal article" date="2017" name="Genome Announc.">
        <title>Whole-Genome Sequence of Photobacterium damselae subsp. piscicida Strain 91-197, Isolated from Hybrid Striped Bass (Morone sp.) in the United States.</title>
        <authorList>
            <person name="Teru Y."/>
            <person name="Hikima J."/>
            <person name="Kono T."/>
            <person name="Sakai M."/>
            <person name="Takano T."/>
            <person name="Hawke J.P."/>
            <person name="Takeyama H."/>
            <person name="Aoki T."/>
        </authorList>
    </citation>
    <scope>NUCLEOTIDE SEQUENCE</scope>
    <source>
        <strain evidence="1">91-197</strain>
    </source>
</reference>
<organism evidence="1 3">
    <name type="scientific">Photobacterium damsela subsp. piscicida</name>
    <name type="common">Pasteurella piscicida</name>
    <dbReference type="NCBI Taxonomy" id="38294"/>
    <lineage>
        <taxon>Bacteria</taxon>
        <taxon>Pseudomonadati</taxon>
        <taxon>Pseudomonadota</taxon>
        <taxon>Gammaproteobacteria</taxon>
        <taxon>Vibrionales</taxon>
        <taxon>Vibrionaceae</taxon>
        <taxon>Photobacterium</taxon>
    </lineage>
</organism>
<dbReference type="Proteomes" id="UP000218676">
    <property type="component" value="Chromosome 1"/>
</dbReference>
<gene>
    <name evidence="2" type="ORF">IC627_08925</name>
    <name evidence="1" type="ORF">PDPUS_1_01364</name>
</gene>
<dbReference type="Proteomes" id="UP000516656">
    <property type="component" value="Chromosome 1"/>
</dbReference>
<dbReference type="EMBL" id="CP061854">
    <property type="protein sequence ID" value="QOD55482.1"/>
    <property type="molecule type" value="Genomic_DNA"/>
</dbReference>
<protein>
    <submittedName>
        <fullName evidence="2">PilZ domain-containing protein</fullName>
    </submittedName>
</protein>
<evidence type="ECO:0000313" key="3">
    <source>
        <dbReference type="Proteomes" id="UP000218676"/>
    </source>
</evidence>